<evidence type="ECO:0000313" key="2">
    <source>
        <dbReference type="Proteomes" id="UP000324222"/>
    </source>
</evidence>
<dbReference type="EMBL" id="VSRR010063106">
    <property type="protein sequence ID" value="MPC83668.1"/>
    <property type="molecule type" value="Genomic_DNA"/>
</dbReference>
<dbReference type="AlphaFoldDB" id="A0A5B7ISL7"/>
<reference evidence="1 2" key="1">
    <citation type="submission" date="2019-05" db="EMBL/GenBank/DDBJ databases">
        <title>Another draft genome of Portunus trituberculatus and its Hox gene families provides insights of decapod evolution.</title>
        <authorList>
            <person name="Jeong J.-H."/>
            <person name="Song I."/>
            <person name="Kim S."/>
            <person name="Choi T."/>
            <person name="Kim D."/>
            <person name="Ryu S."/>
            <person name="Kim W."/>
        </authorList>
    </citation>
    <scope>NUCLEOTIDE SEQUENCE [LARGE SCALE GENOMIC DNA]</scope>
    <source>
        <tissue evidence="1">Muscle</tissue>
    </source>
</reference>
<keyword evidence="2" id="KW-1185">Reference proteome</keyword>
<gene>
    <name evidence="1" type="ORF">E2C01_078383</name>
</gene>
<evidence type="ECO:0000313" key="1">
    <source>
        <dbReference type="EMBL" id="MPC83668.1"/>
    </source>
</evidence>
<dbReference type="Proteomes" id="UP000324222">
    <property type="component" value="Unassembled WGS sequence"/>
</dbReference>
<protein>
    <submittedName>
        <fullName evidence="1">Uncharacterized protein</fullName>
    </submittedName>
</protein>
<name>A0A5B7ISL7_PORTR</name>
<accession>A0A5B7ISL7</accession>
<sequence>MEAKSLKSRPQIHRRLALLSPCGRGGAARGVGGVAGACALDRQATDPPQEPGRENTTKSLFAIMTAIVVTLAPKCSY</sequence>
<organism evidence="1 2">
    <name type="scientific">Portunus trituberculatus</name>
    <name type="common">Swimming crab</name>
    <name type="synonym">Neptunus trituberculatus</name>
    <dbReference type="NCBI Taxonomy" id="210409"/>
    <lineage>
        <taxon>Eukaryota</taxon>
        <taxon>Metazoa</taxon>
        <taxon>Ecdysozoa</taxon>
        <taxon>Arthropoda</taxon>
        <taxon>Crustacea</taxon>
        <taxon>Multicrustacea</taxon>
        <taxon>Malacostraca</taxon>
        <taxon>Eumalacostraca</taxon>
        <taxon>Eucarida</taxon>
        <taxon>Decapoda</taxon>
        <taxon>Pleocyemata</taxon>
        <taxon>Brachyura</taxon>
        <taxon>Eubrachyura</taxon>
        <taxon>Portunoidea</taxon>
        <taxon>Portunidae</taxon>
        <taxon>Portuninae</taxon>
        <taxon>Portunus</taxon>
    </lineage>
</organism>
<proteinExistence type="predicted"/>
<comment type="caution">
    <text evidence="1">The sequence shown here is derived from an EMBL/GenBank/DDBJ whole genome shotgun (WGS) entry which is preliminary data.</text>
</comment>